<organism evidence="1 2">
    <name type="scientific">Escallonia rubra</name>
    <dbReference type="NCBI Taxonomy" id="112253"/>
    <lineage>
        <taxon>Eukaryota</taxon>
        <taxon>Viridiplantae</taxon>
        <taxon>Streptophyta</taxon>
        <taxon>Embryophyta</taxon>
        <taxon>Tracheophyta</taxon>
        <taxon>Spermatophyta</taxon>
        <taxon>Magnoliopsida</taxon>
        <taxon>eudicotyledons</taxon>
        <taxon>Gunneridae</taxon>
        <taxon>Pentapetalae</taxon>
        <taxon>asterids</taxon>
        <taxon>campanulids</taxon>
        <taxon>Escalloniales</taxon>
        <taxon>Escalloniaceae</taxon>
        <taxon>Escallonia</taxon>
    </lineage>
</organism>
<dbReference type="PANTHER" id="PTHR37610">
    <property type="entry name" value="CCHC-TYPE DOMAIN-CONTAINING PROTEIN"/>
    <property type="match status" value="1"/>
</dbReference>
<dbReference type="Proteomes" id="UP001187471">
    <property type="component" value="Unassembled WGS sequence"/>
</dbReference>
<accession>A0AA88S513</accession>
<comment type="caution">
    <text evidence="1">The sequence shown here is derived from an EMBL/GenBank/DDBJ whole genome shotgun (WGS) entry which is preliminary data.</text>
</comment>
<dbReference type="AlphaFoldDB" id="A0AA88S513"/>
<evidence type="ECO:0000313" key="1">
    <source>
        <dbReference type="EMBL" id="KAK2982945.1"/>
    </source>
</evidence>
<gene>
    <name evidence="1" type="ORF">RJ640_006359</name>
</gene>
<dbReference type="EMBL" id="JAVXUO010001376">
    <property type="protein sequence ID" value="KAK2982945.1"/>
    <property type="molecule type" value="Genomic_DNA"/>
</dbReference>
<evidence type="ECO:0000313" key="2">
    <source>
        <dbReference type="Proteomes" id="UP001187471"/>
    </source>
</evidence>
<dbReference type="PANTHER" id="PTHR37610:SF97">
    <property type="entry name" value="RETROTRANSPOSON GAG DOMAIN-CONTAINING PROTEIN"/>
    <property type="match status" value="1"/>
</dbReference>
<protein>
    <recommendedName>
        <fullName evidence="3">Retrotransposon gag domain-containing protein</fullName>
    </recommendedName>
</protein>
<sequence length="159" mass="18223">MNGRIEKPDVNSRDFEPWVQWNAIMLSWSCTCGNANEVWADLQEQFTQGLAPRVYELKRAIALLQQEKAPISTYYGRLKAICNELQALNPVPTCTCGAAKKIQSMREEEKVFDFLMGLDESFGTVRSLVLSIDLLPTWTGPMPSWPEKQKVWLQIARHY</sequence>
<reference evidence="1" key="1">
    <citation type="submission" date="2022-12" db="EMBL/GenBank/DDBJ databases">
        <title>Draft genome assemblies for two species of Escallonia (Escalloniales).</title>
        <authorList>
            <person name="Chanderbali A."/>
            <person name="Dervinis C."/>
            <person name="Anghel I."/>
            <person name="Soltis D."/>
            <person name="Soltis P."/>
            <person name="Zapata F."/>
        </authorList>
    </citation>
    <scope>NUCLEOTIDE SEQUENCE</scope>
    <source>
        <strain evidence="1">UCBG92.1500</strain>
        <tissue evidence="1">Leaf</tissue>
    </source>
</reference>
<proteinExistence type="predicted"/>
<keyword evidence="2" id="KW-1185">Reference proteome</keyword>
<name>A0AA88S513_9ASTE</name>
<evidence type="ECO:0008006" key="3">
    <source>
        <dbReference type="Google" id="ProtNLM"/>
    </source>
</evidence>